<dbReference type="Gene3D" id="2.130.10.10">
    <property type="entry name" value="YVTN repeat-like/Quinoprotein amine dehydrogenase"/>
    <property type="match status" value="1"/>
</dbReference>
<evidence type="ECO:0008006" key="3">
    <source>
        <dbReference type="Google" id="ProtNLM"/>
    </source>
</evidence>
<evidence type="ECO:0000313" key="2">
    <source>
        <dbReference type="Proteomes" id="UP001501084"/>
    </source>
</evidence>
<dbReference type="SUPFAM" id="SSF63825">
    <property type="entry name" value="YWTD domain"/>
    <property type="match status" value="1"/>
</dbReference>
<dbReference type="InterPro" id="IPR051922">
    <property type="entry name" value="Bact_Sporulation_Assoc"/>
</dbReference>
<dbReference type="Gene3D" id="3.40.50.12090">
    <property type="match status" value="1"/>
</dbReference>
<dbReference type="Pfam" id="PF04122">
    <property type="entry name" value="CW_binding_2"/>
    <property type="match status" value="3"/>
</dbReference>
<dbReference type="SUPFAM" id="SSF50998">
    <property type="entry name" value="Quinoprotein alcohol dehydrogenase-like"/>
    <property type="match status" value="1"/>
</dbReference>
<dbReference type="PANTHER" id="PTHR30032:SF4">
    <property type="entry name" value="AMIDASE ENHANCER"/>
    <property type="match status" value="1"/>
</dbReference>
<accession>A0ABP5N061</accession>
<evidence type="ECO:0000313" key="1">
    <source>
        <dbReference type="EMBL" id="GAA2188540.1"/>
    </source>
</evidence>
<organism evidence="1 2">
    <name type="scientific">Leucobacter alluvii</name>
    <dbReference type="NCBI Taxonomy" id="340321"/>
    <lineage>
        <taxon>Bacteria</taxon>
        <taxon>Bacillati</taxon>
        <taxon>Actinomycetota</taxon>
        <taxon>Actinomycetes</taxon>
        <taxon>Micrococcales</taxon>
        <taxon>Microbacteriaceae</taxon>
        <taxon>Leucobacter</taxon>
    </lineage>
</organism>
<gene>
    <name evidence="1" type="ORF">GCM10009786_18040</name>
</gene>
<comment type="caution">
    <text evidence="1">The sequence shown here is derived from an EMBL/GenBank/DDBJ whole genome shotgun (WGS) entry which is preliminary data.</text>
</comment>
<reference evidence="2" key="1">
    <citation type="journal article" date="2019" name="Int. J. Syst. Evol. Microbiol.">
        <title>The Global Catalogue of Microorganisms (GCM) 10K type strain sequencing project: providing services to taxonomists for standard genome sequencing and annotation.</title>
        <authorList>
            <consortium name="The Broad Institute Genomics Platform"/>
            <consortium name="The Broad Institute Genome Sequencing Center for Infectious Disease"/>
            <person name="Wu L."/>
            <person name="Ma J."/>
        </authorList>
    </citation>
    <scope>NUCLEOTIDE SEQUENCE [LARGE SCALE GENOMIC DNA]</scope>
    <source>
        <strain evidence="2">JCM 14919</strain>
    </source>
</reference>
<proteinExistence type="predicted"/>
<dbReference type="EMBL" id="BAAAOP010000006">
    <property type="protein sequence ID" value="GAA2188540.1"/>
    <property type="molecule type" value="Genomic_DNA"/>
</dbReference>
<keyword evidence="2" id="KW-1185">Reference proteome</keyword>
<dbReference type="InterPro" id="IPR007253">
    <property type="entry name" value="Cell_wall-bd_2"/>
</dbReference>
<dbReference type="PANTHER" id="PTHR30032">
    <property type="entry name" value="N-ACETYLMURAMOYL-L-ALANINE AMIDASE-RELATED"/>
    <property type="match status" value="1"/>
</dbReference>
<protein>
    <recommendedName>
        <fullName evidence="3">Cell wall-binding protein</fullName>
    </recommendedName>
</protein>
<name>A0ABP5N061_9MICO</name>
<sequence length="967" mass="100905">MDSAPLSSDARMALPDIPVKTDAVTAAITDPSSGHSYVVTRSATPARLYIAPTTSAVATITKDLPFGTGSWDLALSGTTLAVGTNAPSGQSSTRLLGFNTQTASFSSSVVLPRSLMVMSVVEDTVLAAPGNGRWFWVGTYHAAGAKLFRVDLTAGTAIDYTPAGEWKTLRYVRSLAADAAGLTVGLGNPASVWRFDGASQQISNWPEATQAFGGRSLAYSAAATNRTDGTAPVVVLGSEAGASLFVGSPPGTTPASAQRPIYSLDGNTVDRITIDPSNTKAWFAVRPDARLYSLDLTDPASKPIAHGSPEPGSETRSLQVIDDKVRGVTGTSEAWTFNPSTESTLPRRNLISVSQELRDTIPQGVVEFGDRLLIGGHWRYQVHGDPSVQQIRVPGEPKAQVVVGDKMYAAMYPSATVYELDSTLAVRKVAALGHGQMRPAAITYSSTLQKLAVATAPAYGQYGGGLSLVSPKPDSKPQVFTLPVGRHQVSVIRPVEDDFFLGTSTIGEAQPALPGERAKVVRWQARGDAVTGTTVWSTTLPTNVAKVNGMHLVDDEAGSQLIVAADPATGARGWVLGLDPDTGEVLWQQQVNGPIRSMQGSNDYLAMYLSSTVQQVGVTRSGVTLTNVRNFGSSIVPSFISLSDTPRTAQRIAYVSAGANGVAGVAAQQTPRVPSRVDGANRYATAVAISRQSYYRASTVVLARGDDFADALSAGPLAAALDAPILLVQPGGTLTPDTIAEIGRLGATRAVPVGGTGVIPESIALQLPRGVSLDRDRPQGANRYETSVAVAKRLEATLGGGKRDVFVATGRDFADAISAVPAAIAEGRSIVLYDDTVQARTAKLYIAGRSFDALGGPAATALRKASMKPNRTIIGSDRFDTASQIASSYFVSTTGAYIAPGLDFPDGLTAGVLAGRAGAPLLLARPTTLTPQTISALQSGQGSQRVTLVGGWGVLQPQLEQAVADLP</sequence>
<dbReference type="InterPro" id="IPR011047">
    <property type="entry name" value="Quinoprotein_ADH-like_sf"/>
</dbReference>
<dbReference type="InterPro" id="IPR015943">
    <property type="entry name" value="WD40/YVTN_repeat-like_dom_sf"/>
</dbReference>
<dbReference type="Proteomes" id="UP001501084">
    <property type="component" value="Unassembled WGS sequence"/>
</dbReference>